<gene>
    <name evidence="2" type="ORF">Fcan01_17246</name>
</gene>
<comment type="caution">
    <text evidence="2">The sequence shown here is derived from an EMBL/GenBank/DDBJ whole genome shotgun (WGS) entry which is preliminary data.</text>
</comment>
<dbReference type="Proteomes" id="UP000198287">
    <property type="component" value="Unassembled WGS sequence"/>
</dbReference>
<evidence type="ECO:0000313" key="2">
    <source>
        <dbReference type="EMBL" id="OXA47841.1"/>
    </source>
</evidence>
<organism evidence="2 3">
    <name type="scientific">Folsomia candida</name>
    <name type="common">Springtail</name>
    <dbReference type="NCBI Taxonomy" id="158441"/>
    <lineage>
        <taxon>Eukaryota</taxon>
        <taxon>Metazoa</taxon>
        <taxon>Ecdysozoa</taxon>
        <taxon>Arthropoda</taxon>
        <taxon>Hexapoda</taxon>
        <taxon>Collembola</taxon>
        <taxon>Entomobryomorpha</taxon>
        <taxon>Isotomoidea</taxon>
        <taxon>Isotomidae</taxon>
        <taxon>Proisotominae</taxon>
        <taxon>Folsomia</taxon>
    </lineage>
</organism>
<keyword evidence="1" id="KW-0472">Membrane</keyword>
<feature type="transmembrane region" description="Helical" evidence="1">
    <location>
        <begin position="182"/>
        <end position="204"/>
    </location>
</feature>
<feature type="transmembrane region" description="Helical" evidence="1">
    <location>
        <begin position="539"/>
        <end position="556"/>
    </location>
</feature>
<evidence type="ECO:0000256" key="1">
    <source>
        <dbReference type="SAM" id="Phobius"/>
    </source>
</evidence>
<feature type="transmembrane region" description="Helical" evidence="1">
    <location>
        <begin position="334"/>
        <end position="353"/>
    </location>
</feature>
<feature type="transmembrane region" description="Helical" evidence="1">
    <location>
        <begin position="450"/>
        <end position="469"/>
    </location>
</feature>
<evidence type="ECO:0000313" key="3">
    <source>
        <dbReference type="Proteomes" id="UP000198287"/>
    </source>
</evidence>
<keyword evidence="3" id="KW-1185">Reference proteome</keyword>
<reference evidence="2 3" key="1">
    <citation type="submission" date="2015-12" db="EMBL/GenBank/DDBJ databases">
        <title>The genome of Folsomia candida.</title>
        <authorList>
            <person name="Faddeeva A."/>
            <person name="Derks M.F."/>
            <person name="Anvar Y."/>
            <person name="Smit S."/>
            <person name="Van Straalen N."/>
            <person name="Roelofs D."/>
        </authorList>
    </citation>
    <scope>NUCLEOTIDE SEQUENCE [LARGE SCALE GENOMIC DNA]</scope>
    <source>
        <strain evidence="2 3">VU population</strain>
        <tissue evidence="2">Whole body</tissue>
    </source>
</reference>
<proteinExistence type="predicted"/>
<feature type="transmembrane region" description="Helical" evidence="1">
    <location>
        <begin position="513"/>
        <end position="533"/>
    </location>
</feature>
<accession>A0A226DT13</accession>
<keyword evidence="1" id="KW-0812">Transmembrane</keyword>
<dbReference type="EMBL" id="LNIX01000012">
    <property type="protein sequence ID" value="OXA47841.1"/>
    <property type="molecule type" value="Genomic_DNA"/>
</dbReference>
<feature type="transmembrane region" description="Helical" evidence="1">
    <location>
        <begin position="210"/>
        <end position="227"/>
    </location>
</feature>
<sequence length="630" mass="72371">MFSKQVITFVDLCLAVTSHFGANPIRYSHRTNLFYTSKYTRLVARVPPILIFATQVVAFIRISHYFLVPLEHSDVYQINITYLMIMACIIALICFYLLLADTPEFVHTLNQTLQYARYLEGRWVSKEKCVEHPSGKMLEWFLHFVALITGSFSFFCSAMSYLMEPNLGQWITLIPRKHWTPLLCWTSLIYYAYLTVAAALAIAVTAGLTTAYLAFLMSLLGVYFHFLREFEKIFKMSNFLQYLKNLWRPPPSTAYGPLIYHLSDWCMMSCAYPIVFSGNGNEVVFLKGPGHLGLLTLSVFTMALNSAVFMLHFLKKSLGMGSLSGSPVWKEVMIGYFFSVIMVTFSCQIVTLWRKTECKFLVKTAFEMEKYCREVMGASNYTIRFLVWFCELVKMTFFLPTIAVCGMTVIRPCTPPSLGAIVLADCKAGWERSGGISFTQKILLGLFEGYTWYLASTFCVFFHAGVLIYPAEMMRLWVTLVERQAEQYPQKMKSYRVAQVVQNAMNSFWRKPLMPLLLLLVMIAEIMSMFLLSTSFSKLPIPIVIFFLVVWVDFFFDVHVLVKCLSLSHVCSERFVKNAKGRTRTVWGQRFLRSCSSLRISMGGGNFFDRLTSPMIWQFCVDRVINLLLV</sequence>
<feature type="transmembrane region" description="Helical" evidence="1">
    <location>
        <begin position="140"/>
        <end position="162"/>
    </location>
</feature>
<keyword evidence="1" id="KW-1133">Transmembrane helix</keyword>
<name>A0A226DT13_FOLCA</name>
<feature type="transmembrane region" description="Helical" evidence="1">
    <location>
        <begin position="46"/>
        <end position="68"/>
    </location>
</feature>
<feature type="transmembrane region" description="Helical" evidence="1">
    <location>
        <begin position="385"/>
        <end position="410"/>
    </location>
</feature>
<protein>
    <submittedName>
        <fullName evidence="2">Uncharacterized protein</fullName>
    </submittedName>
</protein>
<feature type="transmembrane region" description="Helical" evidence="1">
    <location>
        <begin position="292"/>
        <end position="314"/>
    </location>
</feature>
<feature type="transmembrane region" description="Helical" evidence="1">
    <location>
        <begin position="80"/>
        <end position="99"/>
    </location>
</feature>
<dbReference type="AlphaFoldDB" id="A0A226DT13"/>